<name>A0A7W9CTG7_9HYPH</name>
<keyword evidence="1" id="KW-0812">Transmembrane</keyword>
<accession>A0A7W9CTG7</accession>
<evidence type="ECO:0000313" key="2">
    <source>
        <dbReference type="EMBL" id="MBB5751248.1"/>
    </source>
</evidence>
<reference evidence="2 3" key="1">
    <citation type="submission" date="2020-08" db="EMBL/GenBank/DDBJ databases">
        <title>Genomic Encyclopedia of Type Strains, Phase IV (KMG-IV): sequencing the most valuable type-strain genomes for metagenomic binning, comparative biology and taxonomic classification.</title>
        <authorList>
            <person name="Goeker M."/>
        </authorList>
    </citation>
    <scope>NUCLEOTIDE SEQUENCE [LARGE SCALE GENOMIC DNA]</scope>
    <source>
        <strain evidence="2 3">DSM 16268</strain>
    </source>
</reference>
<comment type="caution">
    <text evidence="2">The sequence shown here is derived from an EMBL/GenBank/DDBJ whole genome shotgun (WGS) entry which is preliminary data.</text>
</comment>
<organism evidence="2 3">
    <name type="scientific">Prosthecomicrobium pneumaticum</name>
    <dbReference type="NCBI Taxonomy" id="81895"/>
    <lineage>
        <taxon>Bacteria</taxon>
        <taxon>Pseudomonadati</taxon>
        <taxon>Pseudomonadota</taxon>
        <taxon>Alphaproteobacteria</taxon>
        <taxon>Hyphomicrobiales</taxon>
        <taxon>Kaistiaceae</taxon>
        <taxon>Prosthecomicrobium</taxon>
    </lineage>
</organism>
<protein>
    <submittedName>
        <fullName evidence="2">Putative secreted protein</fullName>
    </submittedName>
</protein>
<keyword evidence="1" id="KW-0472">Membrane</keyword>
<dbReference type="Proteomes" id="UP000523821">
    <property type="component" value="Unassembled WGS sequence"/>
</dbReference>
<feature type="transmembrane region" description="Helical" evidence="1">
    <location>
        <begin position="53"/>
        <end position="71"/>
    </location>
</feature>
<gene>
    <name evidence="2" type="ORF">GGQ63_000291</name>
</gene>
<feature type="transmembrane region" description="Helical" evidence="1">
    <location>
        <begin position="6"/>
        <end position="26"/>
    </location>
</feature>
<dbReference type="Pfam" id="PF07330">
    <property type="entry name" value="DUF1467"/>
    <property type="match status" value="1"/>
</dbReference>
<dbReference type="RefSeq" id="WP_183851818.1">
    <property type="nucleotide sequence ID" value="NZ_JACHOO010000001.1"/>
</dbReference>
<sequence length="86" mass="9660">MSWYSLVAIYFVIWWTILFAVLPFGIRTQEEVGEVTLGTTASAPAQPMLVRKAIITSIVAAILVFGFWYLYARLGWTAEALGNLFQ</sequence>
<keyword evidence="1" id="KW-1133">Transmembrane helix</keyword>
<evidence type="ECO:0000313" key="3">
    <source>
        <dbReference type="Proteomes" id="UP000523821"/>
    </source>
</evidence>
<dbReference type="EMBL" id="JACHOO010000001">
    <property type="protein sequence ID" value="MBB5751248.1"/>
    <property type="molecule type" value="Genomic_DNA"/>
</dbReference>
<dbReference type="InterPro" id="IPR009935">
    <property type="entry name" value="DUF1467"/>
</dbReference>
<evidence type="ECO:0000256" key="1">
    <source>
        <dbReference type="SAM" id="Phobius"/>
    </source>
</evidence>
<dbReference type="AlphaFoldDB" id="A0A7W9CTG7"/>
<proteinExistence type="predicted"/>
<keyword evidence="3" id="KW-1185">Reference proteome</keyword>